<dbReference type="Proteomes" id="UP000001073">
    <property type="component" value="Chromosome 19"/>
</dbReference>
<organism evidence="1 2">
    <name type="scientific">Nomascus leucogenys</name>
    <name type="common">Northern white-cheeked gibbon</name>
    <name type="synonym">Hylobates leucogenys</name>
    <dbReference type="NCBI Taxonomy" id="61853"/>
    <lineage>
        <taxon>Eukaryota</taxon>
        <taxon>Metazoa</taxon>
        <taxon>Chordata</taxon>
        <taxon>Craniata</taxon>
        <taxon>Vertebrata</taxon>
        <taxon>Euteleostomi</taxon>
        <taxon>Mammalia</taxon>
        <taxon>Eutheria</taxon>
        <taxon>Euarchontoglires</taxon>
        <taxon>Primates</taxon>
        <taxon>Haplorrhini</taxon>
        <taxon>Catarrhini</taxon>
        <taxon>Hylobatidae</taxon>
        <taxon>Nomascus</taxon>
    </lineage>
</organism>
<dbReference type="AlphaFoldDB" id="A0A2I3GG46"/>
<dbReference type="EMBL" id="ADFV01061220">
    <property type="status" value="NOT_ANNOTATED_CDS"/>
    <property type="molecule type" value="Genomic_DNA"/>
</dbReference>
<proteinExistence type="predicted"/>
<evidence type="ECO:0000313" key="2">
    <source>
        <dbReference type="Proteomes" id="UP000001073"/>
    </source>
</evidence>
<dbReference type="EMBL" id="ADFV01061221">
    <property type="status" value="NOT_ANNOTATED_CDS"/>
    <property type="molecule type" value="Genomic_DNA"/>
</dbReference>
<reference evidence="1 2" key="1">
    <citation type="submission" date="2012-10" db="EMBL/GenBank/DDBJ databases">
        <authorList>
            <consortium name="Gibbon Genome Sequencing Consortium"/>
        </authorList>
    </citation>
    <scope>NUCLEOTIDE SEQUENCE [LARGE SCALE GENOMIC DNA]</scope>
</reference>
<protein>
    <submittedName>
        <fullName evidence="1">Mitochondrial inner membrane protein MPV17</fullName>
    </submittedName>
</protein>
<accession>A0A2I3GG46</accession>
<dbReference type="Ensembl" id="ENSNLET00000060094.1">
    <property type="protein sequence ID" value="ENSNLEP00000030277.1"/>
    <property type="gene ID" value="ENSNLEG00000003255.2"/>
</dbReference>
<sequence length="110" mass="12341">MALWRAYQRALAAHPWKVQVLTADFWGGRQHCWPCASSYTCRPRPPGLKDTLPAPHSKKPLLAPLPSAHETQKPQKNIAVCHPHEVTRSRVMEFGGVKPERKCISLGNVL</sequence>
<dbReference type="GeneTree" id="ENSGT00940000160891"/>
<gene>
    <name evidence="1" type="primary">MPV17</name>
</gene>
<keyword evidence="2" id="KW-1185">Reference proteome</keyword>
<evidence type="ECO:0000313" key="1">
    <source>
        <dbReference type="Ensembl" id="ENSNLEP00000030277.1"/>
    </source>
</evidence>
<dbReference type="EMBL" id="ADFV01061222">
    <property type="status" value="NOT_ANNOTATED_CDS"/>
    <property type="molecule type" value="Genomic_DNA"/>
</dbReference>
<name>A0A2I3GG46_NOMLE</name>
<reference evidence="1" key="3">
    <citation type="submission" date="2025-09" db="UniProtKB">
        <authorList>
            <consortium name="Ensembl"/>
        </authorList>
    </citation>
    <scope>IDENTIFICATION</scope>
</reference>
<reference evidence="1" key="2">
    <citation type="submission" date="2025-08" db="UniProtKB">
        <authorList>
            <consortium name="Ensembl"/>
        </authorList>
    </citation>
    <scope>IDENTIFICATION</scope>
</reference>